<keyword evidence="1" id="KW-0472">Membrane</keyword>
<feature type="transmembrane region" description="Helical" evidence="1">
    <location>
        <begin position="5"/>
        <end position="26"/>
    </location>
</feature>
<dbReference type="AlphaFoldDB" id="A0A921JQU3"/>
<keyword evidence="1" id="KW-1133">Transmembrane helix</keyword>
<evidence type="ECO:0000313" key="3">
    <source>
        <dbReference type="Proteomes" id="UP000712713"/>
    </source>
</evidence>
<gene>
    <name evidence="2" type="ORF">K8V15_08235</name>
</gene>
<feature type="transmembrane region" description="Helical" evidence="1">
    <location>
        <begin position="32"/>
        <end position="53"/>
    </location>
</feature>
<dbReference type="EMBL" id="DYZF01000206">
    <property type="protein sequence ID" value="HJE51949.1"/>
    <property type="molecule type" value="Genomic_DNA"/>
</dbReference>
<evidence type="ECO:0000313" key="2">
    <source>
        <dbReference type="EMBL" id="HJE51949.1"/>
    </source>
</evidence>
<feature type="transmembrane region" description="Helical" evidence="1">
    <location>
        <begin position="140"/>
        <end position="159"/>
    </location>
</feature>
<keyword evidence="1" id="KW-0812">Transmembrane</keyword>
<dbReference type="InterPro" id="IPR045466">
    <property type="entry name" value="DUF6498"/>
</dbReference>
<name>A0A921JQU3_9ACTN</name>
<protein>
    <submittedName>
        <fullName evidence="2">DUF6498-containing protein</fullName>
    </submittedName>
</protein>
<accession>A0A921JQU3</accession>
<feature type="transmembrane region" description="Helical" evidence="1">
    <location>
        <begin position="74"/>
        <end position="92"/>
    </location>
</feature>
<proteinExistence type="predicted"/>
<feature type="transmembrane region" description="Helical" evidence="1">
    <location>
        <begin position="165"/>
        <end position="183"/>
    </location>
</feature>
<evidence type="ECO:0000256" key="1">
    <source>
        <dbReference type="SAM" id="Phobius"/>
    </source>
</evidence>
<dbReference type="Pfam" id="PF20108">
    <property type="entry name" value="DUF6498"/>
    <property type="match status" value="1"/>
</dbReference>
<dbReference type="Proteomes" id="UP000712713">
    <property type="component" value="Unassembled WGS sequence"/>
</dbReference>
<sequence>MDSRYLPAATLAVVNSLIQLLGVLVWDWPIGNVFLLLWVENVLITIVAIGRVVSVRPEPGKFLTWSKVSTSFSLAFFTLIHGAFSFVLAFVTGLDLGAMWFTLPLIVLAVRYVVEALGTFSRVEAPRTVAQAHGFAMGRILMLHVAIIACWGVVIVGLTDRDSPLASLPLSLPQLALVVLLIIKTMAEVMSLGRDPNRESSWKFTAR</sequence>
<comment type="caution">
    <text evidence="2">The sequence shown here is derived from an EMBL/GenBank/DDBJ whole genome shotgun (WGS) entry which is preliminary data.</text>
</comment>
<feature type="transmembrane region" description="Helical" evidence="1">
    <location>
        <begin position="98"/>
        <end position="120"/>
    </location>
</feature>
<organism evidence="2 3">
    <name type="scientific">Tessaracoccus flavescens</name>
    <dbReference type="NCBI Taxonomy" id="399497"/>
    <lineage>
        <taxon>Bacteria</taxon>
        <taxon>Bacillati</taxon>
        <taxon>Actinomycetota</taxon>
        <taxon>Actinomycetes</taxon>
        <taxon>Propionibacteriales</taxon>
        <taxon>Propionibacteriaceae</taxon>
        <taxon>Tessaracoccus</taxon>
    </lineage>
</organism>
<reference evidence="2" key="2">
    <citation type="submission" date="2021-09" db="EMBL/GenBank/DDBJ databases">
        <authorList>
            <person name="Gilroy R."/>
        </authorList>
    </citation>
    <scope>NUCLEOTIDE SEQUENCE</scope>
    <source>
        <strain evidence="2">ChiGjej3B3-7470</strain>
    </source>
</reference>
<reference evidence="2" key="1">
    <citation type="journal article" date="2021" name="PeerJ">
        <title>Extensive microbial diversity within the chicken gut microbiome revealed by metagenomics and culture.</title>
        <authorList>
            <person name="Gilroy R."/>
            <person name="Ravi A."/>
            <person name="Getino M."/>
            <person name="Pursley I."/>
            <person name="Horton D.L."/>
            <person name="Alikhan N.F."/>
            <person name="Baker D."/>
            <person name="Gharbi K."/>
            <person name="Hall N."/>
            <person name="Watson M."/>
            <person name="Adriaenssens E.M."/>
            <person name="Foster-Nyarko E."/>
            <person name="Jarju S."/>
            <person name="Secka A."/>
            <person name="Antonio M."/>
            <person name="Oren A."/>
            <person name="Chaudhuri R.R."/>
            <person name="La Ragione R."/>
            <person name="Hildebrand F."/>
            <person name="Pallen M.J."/>
        </authorList>
    </citation>
    <scope>NUCLEOTIDE SEQUENCE</scope>
    <source>
        <strain evidence="2">ChiGjej3B3-7470</strain>
    </source>
</reference>